<dbReference type="AlphaFoldDB" id="A0A6P5M1W6"/>
<dbReference type="PANTHER" id="PTHR24271">
    <property type="entry name" value="KALLIKREIN-RELATED"/>
    <property type="match status" value="1"/>
</dbReference>
<protein>
    <submittedName>
        <fullName evidence="8">Serine protease 57-like</fullName>
    </submittedName>
</protein>
<dbReference type="InterPro" id="IPR001314">
    <property type="entry name" value="Peptidase_S1A"/>
</dbReference>
<dbReference type="InterPro" id="IPR043504">
    <property type="entry name" value="Peptidase_S1_PA_chymotrypsin"/>
</dbReference>
<dbReference type="PROSITE" id="PS50240">
    <property type="entry name" value="TRYPSIN_DOM"/>
    <property type="match status" value="1"/>
</dbReference>
<keyword evidence="4" id="KW-1015">Disulfide bond</keyword>
<evidence type="ECO:0000256" key="5">
    <source>
        <dbReference type="RuleBase" id="RU363034"/>
    </source>
</evidence>
<dbReference type="InterPro" id="IPR033116">
    <property type="entry name" value="TRYPSIN_SER"/>
</dbReference>
<reference evidence="8" key="1">
    <citation type="submission" date="2025-08" db="UniProtKB">
        <authorList>
            <consortium name="RefSeq"/>
        </authorList>
    </citation>
    <scope>IDENTIFICATION</scope>
    <source>
        <tissue evidence="8">Spleen</tissue>
    </source>
</reference>
<dbReference type="GeneID" id="110223498"/>
<dbReference type="InParanoid" id="A0A6P5M1W6"/>
<evidence type="ECO:0000256" key="2">
    <source>
        <dbReference type="ARBA" id="ARBA00022801"/>
    </source>
</evidence>
<dbReference type="RefSeq" id="XP_020864737.1">
    <property type="nucleotide sequence ID" value="XM_021009078.1"/>
</dbReference>
<feature type="domain" description="Peptidase S1" evidence="6">
    <location>
        <begin position="45"/>
        <end position="292"/>
    </location>
</feature>
<dbReference type="PROSITE" id="PS00134">
    <property type="entry name" value="TRYPSIN_HIS"/>
    <property type="match status" value="1"/>
</dbReference>
<gene>
    <name evidence="8" type="primary">LOC110223498</name>
</gene>
<dbReference type="GO" id="GO:0004252">
    <property type="term" value="F:serine-type endopeptidase activity"/>
    <property type="evidence" value="ECO:0007669"/>
    <property type="project" value="InterPro"/>
</dbReference>
<evidence type="ECO:0000256" key="4">
    <source>
        <dbReference type="ARBA" id="ARBA00023157"/>
    </source>
</evidence>
<dbReference type="Gene3D" id="2.40.10.10">
    <property type="entry name" value="Trypsin-like serine proteases"/>
    <property type="match status" value="2"/>
</dbReference>
<dbReference type="SMART" id="SM00020">
    <property type="entry name" value="Tryp_SPc"/>
    <property type="match status" value="1"/>
</dbReference>
<evidence type="ECO:0000256" key="3">
    <source>
        <dbReference type="ARBA" id="ARBA00022825"/>
    </source>
</evidence>
<evidence type="ECO:0000256" key="1">
    <source>
        <dbReference type="ARBA" id="ARBA00022670"/>
    </source>
</evidence>
<evidence type="ECO:0000313" key="8">
    <source>
        <dbReference type="RefSeq" id="XP_020864737.1"/>
    </source>
</evidence>
<evidence type="ECO:0000259" key="6">
    <source>
        <dbReference type="PROSITE" id="PS50240"/>
    </source>
</evidence>
<keyword evidence="7" id="KW-1185">Reference proteome</keyword>
<feature type="non-terminal residue" evidence="8">
    <location>
        <position position="1"/>
    </location>
</feature>
<dbReference type="InterPro" id="IPR018114">
    <property type="entry name" value="TRYPSIN_HIS"/>
</dbReference>
<dbReference type="CDD" id="cd00190">
    <property type="entry name" value="Tryp_SPc"/>
    <property type="match status" value="1"/>
</dbReference>
<dbReference type="InterPro" id="IPR009003">
    <property type="entry name" value="Peptidase_S1_PA"/>
</dbReference>
<keyword evidence="2 5" id="KW-0378">Hydrolase</keyword>
<dbReference type="FunFam" id="2.40.10.10:FF:000005">
    <property type="entry name" value="Serine protease 37"/>
    <property type="match status" value="1"/>
</dbReference>
<accession>A0A6P5M1W6</accession>
<name>A0A6P5M1W6_PHACI</name>
<dbReference type="InterPro" id="IPR001254">
    <property type="entry name" value="Trypsin_dom"/>
</dbReference>
<organism evidence="7 8">
    <name type="scientific">Phascolarctos cinereus</name>
    <name type="common">Koala</name>
    <dbReference type="NCBI Taxonomy" id="38626"/>
    <lineage>
        <taxon>Eukaryota</taxon>
        <taxon>Metazoa</taxon>
        <taxon>Chordata</taxon>
        <taxon>Craniata</taxon>
        <taxon>Vertebrata</taxon>
        <taxon>Euteleostomi</taxon>
        <taxon>Mammalia</taxon>
        <taxon>Metatheria</taxon>
        <taxon>Diprotodontia</taxon>
        <taxon>Phascolarctidae</taxon>
        <taxon>Phascolarctos</taxon>
    </lineage>
</organism>
<dbReference type="Proteomes" id="UP000515140">
    <property type="component" value="Unplaced"/>
</dbReference>
<dbReference type="Pfam" id="PF00089">
    <property type="entry name" value="Trypsin"/>
    <property type="match status" value="1"/>
</dbReference>
<dbReference type="PROSITE" id="PS00135">
    <property type="entry name" value="TRYPSIN_SER"/>
    <property type="match status" value="1"/>
</dbReference>
<keyword evidence="3 5" id="KW-0720">Serine protease</keyword>
<dbReference type="KEGG" id="pcw:110223498"/>
<keyword evidence="1 5" id="KW-0645">Protease</keyword>
<evidence type="ECO:0000313" key="7">
    <source>
        <dbReference type="Proteomes" id="UP000515140"/>
    </source>
</evidence>
<dbReference type="SUPFAM" id="SSF50494">
    <property type="entry name" value="Trypsin-like serine proteases"/>
    <property type="match status" value="1"/>
</dbReference>
<dbReference type="GO" id="GO:0006508">
    <property type="term" value="P:proteolysis"/>
    <property type="evidence" value="ECO:0007669"/>
    <property type="project" value="UniProtKB-KW"/>
</dbReference>
<dbReference type="PANTHER" id="PTHR24271:SF55">
    <property type="entry name" value="SERINE PROTEASE 57"/>
    <property type="match status" value="1"/>
</dbReference>
<dbReference type="PRINTS" id="PR00722">
    <property type="entry name" value="CHYMOTRYPSIN"/>
</dbReference>
<sequence>LSPNPCFLPDTHYLTGAFPGPVLHQGISKDPGKQHEVPWDLHAPVLGGNPGPADLLRDSPRPNCGGSRSNTPLLPICSLHPVPGEHICGGSLIRPQWVLTAAHCEVSKDPAAFQIVLGAHSLITPESTQQIFGILRAVPYPLYDAQADTNDLQLLKLNGSALVTRSVRPISLPGWNTLVRPGTRCLVCGWGDIPGRDDPTTVLMETSVVVQARQACNSSWRGNINQDMVCASGPKKSQLRGVCGGDSGGPLICHGRLRGVVSFSSRICGDPRYPDVYARVSTFVGWIYDVLQHY</sequence>
<proteinExistence type="predicted"/>